<organism evidence="1">
    <name type="scientific">viral metagenome</name>
    <dbReference type="NCBI Taxonomy" id="1070528"/>
    <lineage>
        <taxon>unclassified sequences</taxon>
        <taxon>metagenomes</taxon>
        <taxon>organismal metagenomes</taxon>
    </lineage>
</organism>
<dbReference type="EMBL" id="MN740464">
    <property type="protein sequence ID" value="QHU27882.1"/>
    <property type="molecule type" value="Genomic_DNA"/>
</dbReference>
<reference evidence="1" key="1">
    <citation type="journal article" date="2020" name="Nature">
        <title>Giant virus diversity and host interactions through global metagenomics.</title>
        <authorList>
            <person name="Schulz F."/>
            <person name="Roux S."/>
            <person name="Paez-Espino D."/>
            <person name="Jungbluth S."/>
            <person name="Walsh D.A."/>
            <person name="Denef V.J."/>
            <person name="McMahon K.D."/>
            <person name="Konstantinidis K.T."/>
            <person name="Eloe-Fadrosh E.A."/>
            <person name="Kyrpides N.C."/>
            <person name="Woyke T."/>
        </authorList>
    </citation>
    <scope>NUCLEOTIDE SEQUENCE</scope>
    <source>
        <strain evidence="1">GVMAG-M-3300027769-26</strain>
    </source>
</reference>
<protein>
    <submittedName>
        <fullName evidence="1">Uncharacterized protein</fullName>
    </submittedName>
</protein>
<name>A0A6C0LFB4_9ZZZZ</name>
<proteinExistence type="predicted"/>
<evidence type="ECO:0000313" key="1">
    <source>
        <dbReference type="EMBL" id="QHU27882.1"/>
    </source>
</evidence>
<sequence>MGAIPPTHIQLSQVEYMSASEARCVMVGEGEVNAPRVCMFASYESQPMVSHEVITYCRALAPFFDRVVLLTNEDRGPIINATEIPVAAVVQVPNAWYDMGMHWRVLKNAPLDSVKRLALVNDSCLLVRPLDELFAATKPSPFWGVADSFEIAHHLQYFFIVFEAEAIATLRRFVDASDFNAYGPNVDVRAIACRDFEVGLSVFMEANGIALHGVYSPASMLATPAVRDVQPDASSLAIQCINPSMMLWDRMLVAGCPIVKKKRYTSRHGAASDEEWVGRLKHNIHV</sequence>
<dbReference type="AlphaFoldDB" id="A0A6C0LFB4"/>
<accession>A0A6C0LFB4</accession>